<dbReference type="PANTHER" id="PTHR11361:SF34">
    <property type="entry name" value="DNA MISMATCH REPAIR PROTEIN MSH1, MITOCHONDRIAL"/>
    <property type="match status" value="1"/>
</dbReference>
<accession>A0A9D9NJD9</accession>
<dbReference type="Pfam" id="PF05192">
    <property type="entry name" value="MutS_III"/>
    <property type="match status" value="1"/>
</dbReference>
<dbReference type="SUPFAM" id="SSF52540">
    <property type="entry name" value="P-loop containing nucleoside triphosphate hydrolases"/>
    <property type="match status" value="1"/>
</dbReference>
<dbReference type="NCBIfam" id="NF003810">
    <property type="entry name" value="PRK05399.1"/>
    <property type="match status" value="1"/>
</dbReference>
<dbReference type="Gene3D" id="3.40.1170.10">
    <property type="entry name" value="DNA repair protein MutS, domain I"/>
    <property type="match status" value="1"/>
</dbReference>
<dbReference type="InterPro" id="IPR045076">
    <property type="entry name" value="MutS"/>
</dbReference>
<dbReference type="InterPro" id="IPR016151">
    <property type="entry name" value="DNA_mismatch_repair_MutS_N"/>
</dbReference>
<dbReference type="HAMAP" id="MF_00096">
    <property type="entry name" value="MutS"/>
    <property type="match status" value="1"/>
</dbReference>
<organism evidence="12 13">
    <name type="scientific">Candidatus Limisoma faecipullorum</name>
    <dbReference type="NCBI Taxonomy" id="2840854"/>
    <lineage>
        <taxon>Bacteria</taxon>
        <taxon>Pseudomonadati</taxon>
        <taxon>Bacteroidota</taxon>
        <taxon>Bacteroidia</taxon>
        <taxon>Bacteroidales</taxon>
        <taxon>Candidatus Limisoma</taxon>
    </lineage>
</organism>
<dbReference type="InterPro" id="IPR007861">
    <property type="entry name" value="DNA_mismatch_repair_MutS_clamp"/>
</dbReference>
<evidence type="ECO:0000256" key="1">
    <source>
        <dbReference type="ARBA" id="ARBA00006271"/>
    </source>
</evidence>
<dbReference type="Pfam" id="PF01624">
    <property type="entry name" value="MutS_I"/>
    <property type="match status" value="1"/>
</dbReference>
<dbReference type="Pfam" id="PF05190">
    <property type="entry name" value="MutS_IV"/>
    <property type="match status" value="1"/>
</dbReference>
<evidence type="ECO:0000256" key="5">
    <source>
        <dbReference type="ARBA" id="ARBA00022840"/>
    </source>
</evidence>
<keyword evidence="6 9" id="KW-0238">DNA-binding</keyword>
<dbReference type="PANTHER" id="PTHR11361">
    <property type="entry name" value="DNA MISMATCH REPAIR PROTEIN MUTS FAMILY MEMBER"/>
    <property type="match status" value="1"/>
</dbReference>
<dbReference type="SUPFAM" id="SSF53150">
    <property type="entry name" value="DNA repair protein MutS, domain II"/>
    <property type="match status" value="1"/>
</dbReference>
<dbReference type="NCBIfam" id="TIGR01070">
    <property type="entry name" value="mutS1"/>
    <property type="match status" value="1"/>
</dbReference>
<keyword evidence="3 9" id="KW-0547">Nucleotide-binding</keyword>
<name>A0A9D9NJD9_9BACT</name>
<sequence length="903" mass="102054">MRLGKTNSSELDCFSLAFQYLCDYNYRGSKVTEKIVETPLMKQYFEMKKKHPDAILLYRVGDFYETYTTDAIVASEILGITLTKRANGSAKTIEMAGFPHHALDTYLPKLVRAGKRVAICEQLEDPKLTKKLVKRGITELVTPGVAINGNMLDYRENNFLGAVHFGKQSCGVAFLDISTGEFMTAEGTVDYVDKLLANFSPKEVLVERSCKKRLEQSFTAKYLTYEMDEWMFTEEAANDRLLKQFETKNLKGFGIHKMHNAIVASGAILYYLDITQHTQIRHITSISRIEEEKYVRLDRFTIRNLELIEPMNEEGKSLLDVINRTVSPMGARLLRRWILFPLKDVKQISDRLDVVEYFFKDREGRELLQRQMETIGDIERLVSKVAVGRISPRETVQLKNALRAISPIKDYCEAAANPVLRSMGEQLNTCSTISDRIERELNPDAPNMANRGNVIREGVSDELDNLREIAYSGKDYLLHIQQRESEATGIPSLKIAYNNVFGYYIEVRNTHKEKVPQEWIRKQTLVNAERYVTQELKEYEEKILGAQDKILTIETQLFNALVADIAAYIPAIQLNASLIARLDCLLSFTRASLDNRYNRPEINDSLDIDITEGRHPVIEKQLPAGERYISNSLRLGNDSQQIMIITGPNMAGKSALLRQTALIVLLAQIGCFVPADAAKIGIIDKIFTRVGASDNISLGESTFMVEMNEAASILNNLSERSLVLFDELGRGTSTYDGISIAWAIVEYIHENKRFHAKTLFATHYHELNEMAKTFKRIVNYNVAVKEINGKVVFIRKLEKGGSEHSFGIHVAKLAGMPPVIVGRANEVLRQLEAANSRDSVSKSLAEFGECPEKGVQLSFFQLDDPILSQVRDEILNTDINNLTPMEALNKLNDIKGIITGKKS</sequence>
<dbReference type="GO" id="GO:0003684">
    <property type="term" value="F:damaged DNA binding"/>
    <property type="evidence" value="ECO:0007669"/>
    <property type="project" value="UniProtKB-UniRule"/>
</dbReference>
<dbReference type="SMART" id="SM00534">
    <property type="entry name" value="MUTSac"/>
    <property type="match status" value="1"/>
</dbReference>
<keyword evidence="7 9" id="KW-0234">DNA repair</keyword>
<dbReference type="PROSITE" id="PS00486">
    <property type="entry name" value="DNA_MISMATCH_REPAIR_2"/>
    <property type="match status" value="1"/>
</dbReference>
<dbReference type="GO" id="GO:0005524">
    <property type="term" value="F:ATP binding"/>
    <property type="evidence" value="ECO:0007669"/>
    <property type="project" value="UniProtKB-UniRule"/>
</dbReference>
<evidence type="ECO:0000256" key="10">
    <source>
        <dbReference type="RuleBase" id="RU003756"/>
    </source>
</evidence>
<dbReference type="FunFam" id="3.40.50.300:FF:000870">
    <property type="entry name" value="MutS protein homolog 4"/>
    <property type="match status" value="1"/>
</dbReference>
<dbReference type="SUPFAM" id="SSF55271">
    <property type="entry name" value="DNA repair protein MutS, domain I"/>
    <property type="match status" value="1"/>
</dbReference>
<protein>
    <recommendedName>
        <fullName evidence="2 9">DNA mismatch repair protein MutS</fullName>
    </recommendedName>
</protein>
<feature type="binding site" evidence="9">
    <location>
        <begin position="647"/>
        <end position="654"/>
    </location>
    <ligand>
        <name>ATP</name>
        <dbReference type="ChEBI" id="CHEBI:30616"/>
    </ligand>
</feature>
<reference evidence="12" key="1">
    <citation type="submission" date="2020-10" db="EMBL/GenBank/DDBJ databases">
        <authorList>
            <person name="Gilroy R."/>
        </authorList>
    </citation>
    <scope>NUCLEOTIDE SEQUENCE</scope>
    <source>
        <strain evidence="12">6919</strain>
    </source>
</reference>
<dbReference type="InterPro" id="IPR027417">
    <property type="entry name" value="P-loop_NTPase"/>
</dbReference>
<dbReference type="InterPro" id="IPR017261">
    <property type="entry name" value="DNA_mismatch_repair_MutS/MSH"/>
</dbReference>
<evidence type="ECO:0000313" key="13">
    <source>
        <dbReference type="Proteomes" id="UP000823598"/>
    </source>
</evidence>
<comment type="function">
    <text evidence="8 9">This protein is involved in the repair of mismatches in DNA. It is possible that it carries out the mismatch recognition step. This protein has a weak ATPase activity.</text>
</comment>
<dbReference type="CDD" id="cd03284">
    <property type="entry name" value="ABC_MutS1"/>
    <property type="match status" value="1"/>
</dbReference>
<evidence type="ECO:0000256" key="4">
    <source>
        <dbReference type="ARBA" id="ARBA00022763"/>
    </source>
</evidence>
<dbReference type="SMART" id="SM00533">
    <property type="entry name" value="MUTSd"/>
    <property type="match status" value="1"/>
</dbReference>
<comment type="caution">
    <text evidence="12">The sequence shown here is derived from an EMBL/GenBank/DDBJ whole genome shotgun (WGS) entry which is preliminary data.</text>
</comment>
<dbReference type="Pfam" id="PF00488">
    <property type="entry name" value="MutS_V"/>
    <property type="match status" value="1"/>
</dbReference>
<dbReference type="GO" id="GO:0140664">
    <property type="term" value="F:ATP-dependent DNA damage sensor activity"/>
    <property type="evidence" value="ECO:0007669"/>
    <property type="project" value="InterPro"/>
</dbReference>
<dbReference type="Pfam" id="PF05188">
    <property type="entry name" value="MutS_II"/>
    <property type="match status" value="1"/>
</dbReference>
<dbReference type="Gene3D" id="3.30.420.110">
    <property type="entry name" value="MutS, connector domain"/>
    <property type="match status" value="1"/>
</dbReference>
<dbReference type="GO" id="GO:0006298">
    <property type="term" value="P:mismatch repair"/>
    <property type="evidence" value="ECO:0007669"/>
    <property type="project" value="UniProtKB-UniRule"/>
</dbReference>
<dbReference type="Gene3D" id="1.10.1420.10">
    <property type="match status" value="2"/>
</dbReference>
<dbReference type="InterPro" id="IPR005748">
    <property type="entry name" value="DNA_mismatch_repair_MutS"/>
</dbReference>
<reference evidence="12" key="2">
    <citation type="journal article" date="2021" name="PeerJ">
        <title>Extensive microbial diversity within the chicken gut microbiome revealed by metagenomics and culture.</title>
        <authorList>
            <person name="Gilroy R."/>
            <person name="Ravi A."/>
            <person name="Getino M."/>
            <person name="Pursley I."/>
            <person name="Horton D.L."/>
            <person name="Alikhan N.F."/>
            <person name="Baker D."/>
            <person name="Gharbi K."/>
            <person name="Hall N."/>
            <person name="Watson M."/>
            <person name="Adriaenssens E.M."/>
            <person name="Foster-Nyarko E."/>
            <person name="Jarju S."/>
            <person name="Secka A."/>
            <person name="Antonio M."/>
            <person name="Oren A."/>
            <person name="Chaudhuri R.R."/>
            <person name="La Ragione R."/>
            <person name="Hildebrand F."/>
            <person name="Pallen M.J."/>
        </authorList>
    </citation>
    <scope>NUCLEOTIDE SEQUENCE</scope>
    <source>
        <strain evidence="12">6919</strain>
    </source>
</reference>
<evidence type="ECO:0000313" key="12">
    <source>
        <dbReference type="EMBL" id="MBO8476059.1"/>
    </source>
</evidence>
<evidence type="ECO:0000256" key="6">
    <source>
        <dbReference type="ARBA" id="ARBA00023125"/>
    </source>
</evidence>
<keyword evidence="4 9" id="KW-0227">DNA damage</keyword>
<dbReference type="AlphaFoldDB" id="A0A9D9NJD9"/>
<dbReference type="Proteomes" id="UP000823598">
    <property type="component" value="Unassembled WGS sequence"/>
</dbReference>
<evidence type="ECO:0000256" key="2">
    <source>
        <dbReference type="ARBA" id="ARBA00021982"/>
    </source>
</evidence>
<dbReference type="InterPro" id="IPR036678">
    <property type="entry name" value="MutS_con_dom_sf"/>
</dbReference>
<evidence type="ECO:0000256" key="9">
    <source>
        <dbReference type="HAMAP-Rule" id="MF_00096"/>
    </source>
</evidence>
<dbReference type="InterPro" id="IPR007696">
    <property type="entry name" value="DNA_mismatch_repair_MutS_core"/>
</dbReference>
<dbReference type="GO" id="GO:0030983">
    <property type="term" value="F:mismatched DNA binding"/>
    <property type="evidence" value="ECO:0007669"/>
    <property type="project" value="InterPro"/>
</dbReference>
<dbReference type="EMBL" id="JADIMC010000043">
    <property type="protein sequence ID" value="MBO8476059.1"/>
    <property type="molecule type" value="Genomic_DNA"/>
</dbReference>
<dbReference type="InterPro" id="IPR036187">
    <property type="entry name" value="DNA_mismatch_repair_MutS_sf"/>
</dbReference>
<dbReference type="InterPro" id="IPR007860">
    <property type="entry name" value="DNA_mmatch_repair_MutS_con_dom"/>
</dbReference>
<keyword evidence="5 9" id="KW-0067">ATP-binding</keyword>
<comment type="similarity">
    <text evidence="1 9 10">Belongs to the DNA mismatch repair MutS family.</text>
</comment>
<dbReference type="InterPro" id="IPR007695">
    <property type="entry name" value="DNA_mismatch_repair_MutS-lik_N"/>
</dbReference>
<proteinExistence type="inferred from homology"/>
<dbReference type="InterPro" id="IPR000432">
    <property type="entry name" value="DNA_mismatch_repair_MutS_C"/>
</dbReference>
<dbReference type="FunFam" id="3.40.1170.10:FF:000001">
    <property type="entry name" value="DNA mismatch repair protein MutS"/>
    <property type="match status" value="1"/>
</dbReference>
<gene>
    <name evidence="9 12" type="primary">mutS</name>
    <name evidence="12" type="ORF">IAB88_03605</name>
</gene>
<dbReference type="PIRSF" id="PIRSF037677">
    <property type="entry name" value="DNA_mis_repair_Msh6"/>
    <property type="match status" value="1"/>
</dbReference>
<dbReference type="SUPFAM" id="SSF48334">
    <property type="entry name" value="DNA repair protein MutS, domain III"/>
    <property type="match status" value="1"/>
</dbReference>
<evidence type="ECO:0000256" key="3">
    <source>
        <dbReference type="ARBA" id="ARBA00022741"/>
    </source>
</evidence>
<evidence type="ECO:0000259" key="11">
    <source>
        <dbReference type="PROSITE" id="PS00486"/>
    </source>
</evidence>
<dbReference type="GO" id="GO:0005829">
    <property type="term" value="C:cytosol"/>
    <property type="evidence" value="ECO:0007669"/>
    <property type="project" value="TreeGrafter"/>
</dbReference>
<evidence type="ECO:0000256" key="8">
    <source>
        <dbReference type="ARBA" id="ARBA00024647"/>
    </source>
</evidence>
<dbReference type="Gene3D" id="3.40.50.300">
    <property type="entry name" value="P-loop containing nucleotide triphosphate hydrolases"/>
    <property type="match status" value="1"/>
</dbReference>
<evidence type="ECO:0000256" key="7">
    <source>
        <dbReference type="ARBA" id="ARBA00023204"/>
    </source>
</evidence>
<feature type="domain" description="DNA mismatch repair proteins mutS family" evidence="11">
    <location>
        <begin position="721"/>
        <end position="737"/>
    </location>
</feature>